<name>A0A9J7MXG4_BRAFL</name>
<dbReference type="GO" id="GO:0050510">
    <property type="term" value="F:N-acetylgalactosaminyl-proteoglycan 3-beta-glucuronosyltransferase activity"/>
    <property type="evidence" value="ECO:0007669"/>
    <property type="project" value="UniProtKB-ARBA"/>
</dbReference>
<proteinExistence type="inferred from homology"/>
<evidence type="ECO:0000256" key="4">
    <source>
        <dbReference type="ARBA" id="ARBA00022692"/>
    </source>
</evidence>
<evidence type="ECO:0000256" key="6">
    <source>
        <dbReference type="ARBA" id="ARBA00022989"/>
    </source>
</evidence>
<reference evidence="12" key="2">
    <citation type="submission" date="2025-08" db="UniProtKB">
        <authorList>
            <consortium name="RefSeq"/>
        </authorList>
    </citation>
    <scope>IDENTIFICATION</scope>
    <source>
        <strain evidence="12">S238N-H82</strain>
        <tissue evidence="12">Testes</tissue>
    </source>
</reference>
<dbReference type="InterPro" id="IPR051227">
    <property type="entry name" value="CS_glycosyltransferase"/>
</dbReference>
<keyword evidence="4 10" id="KW-0812">Transmembrane</keyword>
<keyword evidence="5 10" id="KW-0735">Signal-anchor</keyword>
<organism evidence="11 12">
    <name type="scientific">Branchiostoma floridae</name>
    <name type="common">Florida lancelet</name>
    <name type="synonym">Amphioxus</name>
    <dbReference type="NCBI Taxonomy" id="7739"/>
    <lineage>
        <taxon>Eukaryota</taxon>
        <taxon>Metazoa</taxon>
        <taxon>Chordata</taxon>
        <taxon>Cephalochordata</taxon>
        <taxon>Leptocardii</taxon>
        <taxon>Amphioxiformes</taxon>
        <taxon>Branchiostomatidae</taxon>
        <taxon>Branchiostoma</taxon>
    </lineage>
</organism>
<dbReference type="KEGG" id="bfo:118421734"/>
<evidence type="ECO:0000313" key="12">
    <source>
        <dbReference type="RefSeq" id="XP_035685127.1"/>
    </source>
</evidence>
<dbReference type="InterPro" id="IPR008428">
    <property type="entry name" value="Chond_GalNAc"/>
</dbReference>
<dbReference type="OrthoDB" id="431432at2759"/>
<dbReference type="PANTHER" id="PTHR12369:SF11">
    <property type="entry name" value="HEXOSYLTRANSFERASE"/>
    <property type="match status" value="1"/>
</dbReference>
<evidence type="ECO:0000256" key="9">
    <source>
        <dbReference type="ARBA" id="ARBA00023180"/>
    </source>
</evidence>
<evidence type="ECO:0000256" key="1">
    <source>
        <dbReference type="ARBA" id="ARBA00004447"/>
    </source>
</evidence>
<dbReference type="GO" id="GO:0050650">
    <property type="term" value="P:chondroitin sulfate proteoglycan biosynthetic process"/>
    <property type="evidence" value="ECO:0000318"/>
    <property type="project" value="GO_Central"/>
</dbReference>
<evidence type="ECO:0000256" key="10">
    <source>
        <dbReference type="RuleBase" id="RU364016"/>
    </source>
</evidence>
<dbReference type="Pfam" id="PF05679">
    <property type="entry name" value="CHGN"/>
    <property type="match status" value="1"/>
</dbReference>
<keyword evidence="6 10" id="KW-1133">Transmembrane helix</keyword>
<dbReference type="RefSeq" id="XP_035685127.1">
    <property type="nucleotide sequence ID" value="XM_035829234.1"/>
</dbReference>
<evidence type="ECO:0000313" key="11">
    <source>
        <dbReference type="Proteomes" id="UP000001554"/>
    </source>
</evidence>
<sequence length="472" mass="54246">MNVCSVSSCSTMYVRRMSARLVRSKAQLLKSVSLGVGLALGFIIWVNLILVSSRSSLWTACEDLDVSNVIESLPSVSPGRDTLVYVGVMTAKKHLDNRVVAAQETWVRYLPGKVEFFSSADSADAAPNGVPVVALKGVTDAYPPMKKSFLMLKYMYDHYVDKFDWFIRADDDVYIKGGRLGRFLRSVDASRPLAIGQPGFGRPEDRAAMRFEARQNYCMGGTGVVFSRETLRQVGPHIRWCLNNLYSVHDDVEFGRCFYNVANVTCSRAHDCQDIFLNNYEGYKEGNIGDFERPAVRRAMTLHPNKLPEHQYRFQMYLLSQRMREARHRTLLLSREIHHVTALLSGDQDDSSESRRSRSLLLTNVPENASHWDYFKVKHVFKVNGNLRYNISDEMKAGLRDVLAQHTENLNPDRWKTATSIRALKAGYRRVIPRLGVQYVLDLRMRRERRDTRRHVMLQQTFLRPEFTELHH</sequence>
<keyword evidence="7 10" id="KW-0333">Golgi apparatus</keyword>
<keyword evidence="11" id="KW-1185">Reference proteome</keyword>
<dbReference type="GeneID" id="118421734"/>
<evidence type="ECO:0000256" key="3">
    <source>
        <dbReference type="ARBA" id="ARBA00022679"/>
    </source>
</evidence>
<evidence type="ECO:0000256" key="5">
    <source>
        <dbReference type="ARBA" id="ARBA00022968"/>
    </source>
</evidence>
<keyword evidence="9" id="KW-0325">Glycoprotein</keyword>
<accession>A0A9J7MXG4</accession>
<gene>
    <name evidence="12" type="primary">LOC118421734</name>
</gene>
<evidence type="ECO:0000256" key="2">
    <source>
        <dbReference type="ARBA" id="ARBA00009239"/>
    </source>
</evidence>
<dbReference type="Proteomes" id="UP000001554">
    <property type="component" value="Chromosome 8"/>
</dbReference>
<keyword evidence="8 10" id="KW-0472">Membrane</keyword>
<dbReference type="PANTHER" id="PTHR12369">
    <property type="entry name" value="CHONDROITIN SYNTHASE"/>
    <property type="match status" value="1"/>
</dbReference>
<dbReference type="EC" id="2.4.1.-" evidence="10"/>
<dbReference type="Gene3D" id="3.90.550.50">
    <property type="match status" value="1"/>
</dbReference>
<keyword evidence="3 10" id="KW-0808">Transferase</keyword>
<dbReference type="GO" id="GO:0032580">
    <property type="term" value="C:Golgi cisterna membrane"/>
    <property type="evidence" value="ECO:0007669"/>
    <property type="project" value="UniProtKB-SubCell"/>
</dbReference>
<dbReference type="GO" id="GO:0047238">
    <property type="term" value="F:glucuronosyl-N-acetylgalactosaminyl-proteoglycan 4-beta-N-acetylgalactosaminyltransferase activity"/>
    <property type="evidence" value="ECO:0000318"/>
    <property type="project" value="GO_Central"/>
</dbReference>
<dbReference type="OMA" id="PENASHW"/>
<dbReference type="FunFam" id="3.90.550.50:FF:000004">
    <property type="entry name" value="Hexosyltransferase"/>
    <property type="match status" value="1"/>
</dbReference>
<feature type="transmembrane region" description="Helical" evidence="10">
    <location>
        <begin position="28"/>
        <end position="51"/>
    </location>
</feature>
<comment type="similarity">
    <text evidence="2 10">Belongs to the chondroitin N-acetylgalactosaminyltransferase family.</text>
</comment>
<dbReference type="AlphaFoldDB" id="A0A9J7MXG4"/>
<evidence type="ECO:0000256" key="8">
    <source>
        <dbReference type="ARBA" id="ARBA00023136"/>
    </source>
</evidence>
<protein>
    <recommendedName>
        <fullName evidence="10">Hexosyltransferase</fullName>
        <ecNumber evidence="10">2.4.1.-</ecNumber>
    </recommendedName>
</protein>
<evidence type="ECO:0000256" key="7">
    <source>
        <dbReference type="ARBA" id="ARBA00023034"/>
    </source>
</evidence>
<reference evidence="11" key="1">
    <citation type="journal article" date="2020" name="Nat. Ecol. Evol.">
        <title>Deeply conserved synteny resolves early events in vertebrate evolution.</title>
        <authorList>
            <person name="Simakov O."/>
            <person name="Marletaz F."/>
            <person name="Yue J.X."/>
            <person name="O'Connell B."/>
            <person name="Jenkins J."/>
            <person name="Brandt A."/>
            <person name="Calef R."/>
            <person name="Tung C.H."/>
            <person name="Huang T.K."/>
            <person name="Schmutz J."/>
            <person name="Satoh N."/>
            <person name="Yu J.K."/>
            <person name="Putnam N.H."/>
            <person name="Green R.E."/>
            <person name="Rokhsar D.S."/>
        </authorList>
    </citation>
    <scope>NUCLEOTIDE SEQUENCE [LARGE SCALE GENOMIC DNA]</scope>
    <source>
        <strain evidence="11">S238N-H82</strain>
    </source>
</reference>
<comment type="subcellular location">
    <subcellularLocation>
        <location evidence="1 10">Golgi apparatus</location>
        <location evidence="1 10">Golgi stack membrane</location>
        <topology evidence="1 10">Single-pass type II membrane protein</topology>
    </subcellularLocation>
</comment>